<evidence type="ECO:0000313" key="4">
    <source>
        <dbReference type="Proteomes" id="UP000472272"/>
    </source>
</evidence>
<reference evidence="3" key="3">
    <citation type="submission" date="2025-09" db="UniProtKB">
        <authorList>
            <consortium name="Ensembl"/>
        </authorList>
    </citation>
    <scope>IDENTIFICATION</scope>
</reference>
<dbReference type="PROSITE" id="PS51253">
    <property type="entry name" value="HTH_CENPB"/>
    <property type="match status" value="1"/>
</dbReference>
<organism evidence="3 4">
    <name type="scientific">Podarcis muralis</name>
    <name type="common">Wall lizard</name>
    <name type="synonym">Lacerta muralis</name>
    <dbReference type="NCBI Taxonomy" id="64176"/>
    <lineage>
        <taxon>Eukaryota</taxon>
        <taxon>Metazoa</taxon>
        <taxon>Chordata</taxon>
        <taxon>Craniata</taxon>
        <taxon>Vertebrata</taxon>
        <taxon>Euteleostomi</taxon>
        <taxon>Lepidosauria</taxon>
        <taxon>Squamata</taxon>
        <taxon>Bifurcata</taxon>
        <taxon>Unidentata</taxon>
        <taxon>Episquamata</taxon>
        <taxon>Laterata</taxon>
        <taxon>Lacertibaenia</taxon>
        <taxon>Lacertidae</taxon>
        <taxon>Podarcis</taxon>
    </lineage>
</organism>
<dbReference type="AlphaFoldDB" id="A0A670HXS1"/>
<keyword evidence="1" id="KW-0238">DNA-binding</keyword>
<dbReference type="InterPro" id="IPR004875">
    <property type="entry name" value="DDE_SF_endonuclease_dom"/>
</dbReference>
<dbReference type="GO" id="GO:0005634">
    <property type="term" value="C:nucleus"/>
    <property type="evidence" value="ECO:0007669"/>
    <property type="project" value="TreeGrafter"/>
</dbReference>
<dbReference type="Pfam" id="PF09607">
    <property type="entry name" value="BrkDBD"/>
    <property type="match status" value="1"/>
</dbReference>
<dbReference type="InterPro" id="IPR006600">
    <property type="entry name" value="HTH_CenpB_DNA-bd_dom"/>
</dbReference>
<sequence length="425" mass="48957">MIKQRRLAYKIPFKLEVVKYAKEHGNRAAERHFGPPPTERMIRDWRKQEDQLQKADKNKHTFRGHAAKWPQLDVAMKEWITHHRNNGITVSTKMIIYEAKRIALEKGIHDFTGSPSWCYRFMKRCGLAMRTKTRIAQKMPEEYESKILSFHKFVIDARKRNGFEIGQIGNMDEVPLTFDVPSNRTVDLKGAKTIAVKTSGHEKTHYTVVLSCCADGTKLPPMLIFKRKTFPKEVIPRGIVVHVHEKGWMDENGMRVWVEKVWSKRPGGLLKKPALLVLDQFRAHISESTKKCFKEAKTHLAVIPGGLTSQLQPLDVSINKPFKVFMREEWNKWMAAGNHDLTPTGRMKRPTITQVCEWVKTSWHSVKEEIVAQSFKKCGISNGLDSKEDDILYEDGEESDASDCEELNFINSDSDTDEFLGFTED</sequence>
<dbReference type="InterPro" id="IPR009057">
    <property type="entry name" value="Homeodomain-like_sf"/>
</dbReference>
<dbReference type="InterPro" id="IPR050863">
    <property type="entry name" value="CenT-Element_Derived"/>
</dbReference>
<name>A0A670HXS1_PODMU</name>
<reference evidence="3 4" key="1">
    <citation type="journal article" date="2019" name="Proc. Natl. Acad. Sci. U.S.A.">
        <title>Regulatory changes in pterin and carotenoid genes underlie balanced color polymorphisms in the wall lizard.</title>
        <authorList>
            <person name="Andrade P."/>
            <person name="Pinho C."/>
            <person name="Perez I de Lanuza G."/>
            <person name="Afonso S."/>
            <person name="Brejcha J."/>
            <person name="Rubin C.J."/>
            <person name="Wallerman O."/>
            <person name="Pereira P."/>
            <person name="Sabatino S.J."/>
            <person name="Bellati A."/>
            <person name="Pellitteri-Rosa D."/>
            <person name="Bosakova Z."/>
            <person name="Bunikis I."/>
            <person name="Carretero M.A."/>
            <person name="Feiner N."/>
            <person name="Marsik P."/>
            <person name="Pauperio F."/>
            <person name="Salvi D."/>
            <person name="Soler L."/>
            <person name="While G.M."/>
            <person name="Uller T."/>
            <person name="Font E."/>
            <person name="Andersson L."/>
            <person name="Carneiro M."/>
        </authorList>
    </citation>
    <scope>NUCLEOTIDE SEQUENCE</scope>
</reference>
<feature type="domain" description="HTH CENPB-type" evidence="2">
    <location>
        <begin position="60"/>
        <end position="131"/>
    </location>
</feature>
<dbReference type="GeneTree" id="ENSGT00940000163759"/>
<dbReference type="Pfam" id="PF03221">
    <property type="entry name" value="HTH_Tnp_Tc5"/>
    <property type="match status" value="1"/>
</dbReference>
<keyword evidence="4" id="KW-1185">Reference proteome</keyword>
<evidence type="ECO:0000256" key="1">
    <source>
        <dbReference type="ARBA" id="ARBA00023125"/>
    </source>
</evidence>
<dbReference type="Gene3D" id="1.10.10.60">
    <property type="entry name" value="Homeodomain-like"/>
    <property type="match status" value="1"/>
</dbReference>
<proteinExistence type="predicted"/>
<protein>
    <recommendedName>
        <fullName evidence="2">HTH CENPB-type domain-containing protein</fullName>
    </recommendedName>
</protein>
<evidence type="ECO:0000313" key="3">
    <source>
        <dbReference type="Ensembl" id="ENSPMRP00000004381.1"/>
    </source>
</evidence>
<dbReference type="OMA" id="MRAPPMD"/>
<accession>A0A670HXS1</accession>
<reference evidence="3" key="2">
    <citation type="submission" date="2025-08" db="UniProtKB">
        <authorList>
            <consortium name="Ensembl"/>
        </authorList>
    </citation>
    <scope>IDENTIFICATION</scope>
</reference>
<dbReference type="SMART" id="SM00674">
    <property type="entry name" value="CENPB"/>
    <property type="match status" value="1"/>
</dbReference>
<evidence type="ECO:0000259" key="2">
    <source>
        <dbReference type="PROSITE" id="PS51253"/>
    </source>
</evidence>
<dbReference type="SUPFAM" id="SSF46689">
    <property type="entry name" value="Homeodomain-like"/>
    <property type="match status" value="1"/>
</dbReference>
<dbReference type="Proteomes" id="UP000472272">
    <property type="component" value="Chromosome 4"/>
</dbReference>
<dbReference type="Ensembl" id="ENSPMRT00000004676.1">
    <property type="protein sequence ID" value="ENSPMRP00000004381.1"/>
    <property type="gene ID" value="ENSPMRG00000002995.1"/>
</dbReference>
<dbReference type="GO" id="GO:0003677">
    <property type="term" value="F:DNA binding"/>
    <property type="evidence" value="ECO:0007669"/>
    <property type="project" value="UniProtKB-KW"/>
</dbReference>
<dbReference type="PANTHER" id="PTHR19303">
    <property type="entry name" value="TRANSPOSON"/>
    <property type="match status" value="1"/>
</dbReference>
<dbReference type="Pfam" id="PF03184">
    <property type="entry name" value="DDE_1"/>
    <property type="match status" value="1"/>
</dbReference>
<dbReference type="PANTHER" id="PTHR19303:SF74">
    <property type="entry name" value="POGO TRANSPOSABLE ELEMENT WITH KRAB DOMAIN"/>
    <property type="match status" value="1"/>
</dbReference>
<dbReference type="InterPro" id="IPR018586">
    <property type="entry name" value="Brinker_DNA-bd"/>
</dbReference>